<feature type="domain" description="NACHT" evidence="1">
    <location>
        <begin position="95"/>
        <end position="245"/>
    </location>
</feature>
<dbReference type="PANTHER" id="PTHR46312:SF2">
    <property type="entry name" value="NUCLEOTIDE-BINDING OLIGOMERIZATION DOMAIN-CONTAINING PROTEIN 2-LIKE"/>
    <property type="match status" value="1"/>
</dbReference>
<dbReference type="OrthoDB" id="427518at2759"/>
<keyword evidence="3" id="KW-1185">Reference proteome</keyword>
<dbReference type="InterPro" id="IPR027417">
    <property type="entry name" value="P-loop_NTPase"/>
</dbReference>
<organism evidence="2 3">
    <name type="scientific">Holothuria leucospilota</name>
    <name type="common">Black long sea cucumber</name>
    <name type="synonym">Mertensiothuria leucospilota</name>
    <dbReference type="NCBI Taxonomy" id="206669"/>
    <lineage>
        <taxon>Eukaryota</taxon>
        <taxon>Metazoa</taxon>
        <taxon>Echinodermata</taxon>
        <taxon>Eleutherozoa</taxon>
        <taxon>Echinozoa</taxon>
        <taxon>Holothuroidea</taxon>
        <taxon>Aspidochirotacea</taxon>
        <taxon>Aspidochirotida</taxon>
        <taxon>Holothuriidae</taxon>
        <taxon>Holothuria</taxon>
    </lineage>
</organism>
<accession>A0A9Q1CF90</accession>
<dbReference type="EMBL" id="JAIZAY010000004">
    <property type="protein sequence ID" value="KAJ8044092.1"/>
    <property type="molecule type" value="Genomic_DNA"/>
</dbReference>
<dbReference type="Pfam" id="PF05729">
    <property type="entry name" value="NACHT"/>
    <property type="match status" value="1"/>
</dbReference>
<dbReference type="SUPFAM" id="SSF52540">
    <property type="entry name" value="P-loop containing nucleoside triphosphate hydrolases"/>
    <property type="match status" value="2"/>
</dbReference>
<dbReference type="Proteomes" id="UP001152320">
    <property type="component" value="Chromosome 4"/>
</dbReference>
<dbReference type="Gene3D" id="3.40.50.300">
    <property type="entry name" value="P-loop containing nucleotide triphosphate hydrolases"/>
    <property type="match status" value="2"/>
</dbReference>
<evidence type="ECO:0000313" key="2">
    <source>
        <dbReference type="EMBL" id="KAJ8044092.1"/>
    </source>
</evidence>
<dbReference type="InterPro" id="IPR007111">
    <property type="entry name" value="NACHT_NTPase"/>
</dbReference>
<gene>
    <name evidence="2" type="ORF">HOLleu_11459</name>
</gene>
<sequence>MKLLLVVLHEVSYQGKKELFIQCLKQEFLSWYETMTPVPWKKSCKWIAQDLFVGSGLILTDSKSNVDPPDVDSTCKLQCDDLSTHESLETEFRLTLEGEPGFGKTTLTSQVAYDWSQSNFSYSELLIFLPIKFVGELTLTDTLKECYIPDHKPLTEKYLYEILERGNSETCIILDGPDEYNPKVTEEEGKLYEVYKVMSKNKYSTCKVIITARSDYAQDLPALTMLRVGRFGETERNSLIEILFRSDEEKQKQMDRAINASSFILEISSVPLFFERVIHNFESIDKYKDEKQDKVTRFMMSIVDTLSKQICGNEKSGNTRNSKHRSAVEELALTGPCRGSQNLSWQRDDFEEIIDNVKEWINAVIIIIKDDISVKVNGELEPEDRLVPSASVTAKVKFLHKLFQEWYAAWYLSEIWSSKKESFSDVLNSLDAIDLHYILRFTCYLCPPYCHPILCHLMKKHRSTEGQKEPIMGCICLCFAECNETKGHDIKLIVRDICKEAIVIQSQDRRLLQYAKTVVPKFASQSQVSSVSKEEEDGKIQVEDQTQRLFDKPSGCTLKNVFWFPCTEKLVRRTLSIRETVKDALITAFKNNFTDHGVHIVPHYLGIRRSIKLRQKGIARKTLDFPVCDKQIEDNQYLSENQKLEILRKRIADRTVYDAAVAISKWAGDLELDMFIFTNYKYSDYLKNVAIATDIDGKHDIVVISRDLGVIFIQVSSSMGKSRKVAKQQLQKKTQQLMKDKLVFLESNRDLSEVTSKIPLYQLAAFPNFRREFVLLDVCRGHSQSFLTKECFYSDNIFVTLNEKISIPSEPCLSEKDYQYLCSRYVGIASTDNTRTALDGIKTTFKILKKAFLTSEQRQILDMDDINSCIVLTGDCGTGKSLMLTQKALRFAKNENCKPILVSCADLQRFGGLQTTFGNDTRGHLSIQKEILDKLDPNIATFSIKYAEDQSAIQQSFIEMFVSMLRGFTQGMEKVHILLDELPFITVKENPSIFNSLLESIPAECHLWLSTTTVSSTEEELLENLVSKQNCGPRRFKLFHLDKIMRMPEIVVNLYSSIQEFIGGQSSNKAIGHVVMGPKPMLFSLDVCSCKELDEASLTCLCTKLRLIKALRNIMKVVGDIEHDRISFYIHSITRLQEMFELLSDVMKTLNFSLKWWFEKESNDTESFSVLTENAHWRCESAIVISVDPLGMNHWEDGVGDRAIHTSVFSRCLSQYIHLVWPKQEAAELFNVELNSLEEDLRLYYVNARIMKENAHCRNAKSEEGCLEYLKKADLFVAGPQ</sequence>
<reference evidence="2" key="1">
    <citation type="submission" date="2021-10" db="EMBL/GenBank/DDBJ databases">
        <title>Tropical sea cucumber genome reveals ecological adaptation and Cuvierian tubules defense mechanism.</title>
        <authorList>
            <person name="Chen T."/>
        </authorList>
    </citation>
    <scope>NUCLEOTIDE SEQUENCE</scope>
    <source>
        <strain evidence="2">Nanhai2018</strain>
        <tissue evidence="2">Muscle</tissue>
    </source>
</reference>
<proteinExistence type="predicted"/>
<name>A0A9Q1CF90_HOLLE</name>
<evidence type="ECO:0000259" key="1">
    <source>
        <dbReference type="Pfam" id="PF05729"/>
    </source>
</evidence>
<dbReference type="PANTHER" id="PTHR46312">
    <property type="entry name" value="NACHT DOMAIN-CONTAINING PROTEIN"/>
    <property type="match status" value="1"/>
</dbReference>
<comment type="caution">
    <text evidence="2">The sequence shown here is derived from an EMBL/GenBank/DDBJ whole genome shotgun (WGS) entry which is preliminary data.</text>
</comment>
<evidence type="ECO:0000313" key="3">
    <source>
        <dbReference type="Proteomes" id="UP001152320"/>
    </source>
</evidence>
<protein>
    <recommendedName>
        <fullName evidence="1">NACHT domain-containing protein</fullName>
    </recommendedName>
</protein>